<dbReference type="InterPro" id="IPR039426">
    <property type="entry name" value="TonB-dep_rcpt-like"/>
</dbReference>
<feature type="domain" description="TonB-dependent receptor-like beta-barrel" evidence="14">
    <location>
        <begin position="226"/>
        <end position="611"/>
    </location>
</feature>
<proteinExistence type="inferred from homology"/>
<comment type="caution">
    <text evidence="16">The sequence shown here is derived from an EMBL/GenBank/DDBJ whole genome shotgun (WGS) entry which is preliminary data.</text>
</comment>
<dbReference type="Pfam" id="PF07715">
    <property type="entry name" value="Plug"/>
    <property type="match status" value="1"/>
</dbReference>
<organism evidence="16 17">
    <name type="scientific">Terrihabitans rhizophilus</name>
    <dbReference type="NCBI Taxonomy" id="3092662"/>
    <lineage>
        <taxon>Bacteria</taxon>
        <taxon>Pseudomonadati</taxon>
        <taxon>Pseudomonadota</taxon>
        <taxon>Alphaproteobacteria</taxon>
        <taxon>Hyphomicrobiales</taxon>
        <taxon>Terrihabitans</taxon>
    </lineage>
</organism>
<dbReference type="PROSITE" id="PS52016">
    <property type="entry name" value="TONB_DEPENDENT_REC_3"/>
    <property type="match status" value="1"/>
</dbReference>
<keyword evidence="5 13" id="KW-0732">Signal</keyword>
<dbReference type="PANTHER" id="PTHR30069">
    <property type="entry name" value="TONB-DEPENDENT OUTER MEMBRANE RECEPTOR"/>
    <property type="match status" value="1"/>
</dbReference>
<evidence type="ECO:0000256" key="6">
    <source>
        <dbReference type="ARBA" id="ARBA00023077"/>
    </source>
</evidence>
<evidence type="ECO:0000256" key="11">
    <source>
        <dbReference type="PROSITE-ProRule" id="PRU10144"/>
    </source>
</evidence>
<dbReference type="PANTHER" id="PTHR30069:SF29">
    <property type="entry name" value="HEMOGLOBIN AND HEMOGLOBIN-HAPTOGLOBIN-BINDING PROTEIN 1-RELATED"/>
    <property type="match status" value="1"/>
</dbReference>
<dbReference type="InterPro" id="IPR010917">
    <property type="entry name" value="TonB_rcpt_CS"/>
</dbReference>
<comment type="subcellular location">
    <subcellularLocation>
        <location evidence="1 10">Cell outer membrane</location>
        <topology evidence="1 10">Multi-pass membrane protein</topology>
    </subcellularLocation>
</comment>
<keyword evidence="6 12" id="KW-0798">TonB box</keyword>
<evidence type="ECO:0000313" key="17">
    <source>
        <dbReference type="Proteomes" id="UP001274321"/>
    </source>
</evidence>
<keyword evidence="8 16" id="KW-0675">Receptor</keyword>
<keyword evidence="4 10" id="KW-0812">Transmembrane</keyword>
<keyword evidence="3 10" id="KW-1134">Transmembrane beta strand</keyword>
<gene>
    <name evidence="16" type="ORF">SCD90_07065</name>
</gene>
<keyword evidence="7 10" id="KW-0472">Membrane</keyword>
<evidence type="ECO:0000256" key="10">
    <source>
        <dbReference type="PROSITE-ProRule" id="PRU01360"/>
    </source>
</evidence>
<evidence type="ECO:0000259" key="14">
    <source>
        <dbReference type="Pfam" id="PF00593"/>
    </source>
</evidence>
<evidence type="ECO:0000256" key="5">
    <source>
        <dbReference type="ARBA" id="ARBA00022729"/>
    </source>
</evidence>
<keyword evidence="2 10" id="KW-0813">Transport</keyword>
<evidence type="ECO:0000256" key="13">
    <source>
        <dbReference type="SAM" id="SignalP"/>
    </source>
</evidence>
<comment type="similarity">
    <text evidence="10 12">Belongs to the TonB-dependent receptor family.</text>
</comment>
<evidence type="ECO:0000256" key="3">
    <source>
        <dbReference type="ARBA" id="ARBA00022452"/>
    </source>
</evidence>
<dbReference type="RefSeq" id="WP_319843946.1">
    <property type="nucleotide sequence ID" value="NZ_JAXAFJ010000003.1"/>
</dbReference>
<evidence type="ECO:0000259" key="15">
    <source>
        <dbReference type="Pfam" id="PF07715"/>
    </source>
</evidence>
<dbReference type="InterPro" id="IPR036942">
    <property type="entry name" value="Beta-barrel_TonB_sf"/>
</dbReference>
<evidence type="ECO:0000256" key="2">
    <source>
        <dbReference type="ARBA" id="ARBA00022448"/>
    </source>
</evidence>
<name>A0ABU4RLX2_9HYPH</name>
<evidence type="ECO:0000256" key="12">
    <source>
        <dbReference type="RuleBase" id="RU003357"/>
    </source>
</evidence>
<dbReference type="Pfam" id="PF00593">
    <property type="entry name" value="TonB_dep_Rec_b-barrel"/>
    <property type="match status" value="1"/>
</dbReference>
<evidence type="ECO:0000256" key="1">
    <source>
        <dbReference type="ARBA" id="ARBA00004571"/>
    </source>
</evidence>
<feature type="short sequence motif" description="TonB C-terminal box" evidence="11">
    <location>
        <begin position="620"/>
        <end position="637"/>
    </location>
</feature>
<feature type="signal peptide" evidence="13">
    <location>
        <begin position="1"/>
        <end position="21"/>
    </location>
</feature>
<dbReference type="CDD" id="cd01347">
    <property type="entry name" value="ligand_gated_channel"/>
    <property type="match status" value="1"/>
</dbReference>
<dbReference type="EMBL" id="JAXAFJ010000003">
    <property type="protein sequence ID" value="MDX6805819.1"/>
    <property type="molecule type" value="Genomic_DNA"/>
</dbReference>
<evidence type="ECO:0000256" key="8">
    <source>
        <dbReference type="ARBA" id="ARBA00023170"/>
    </source>
</evidence>
<feature type="chain" id="PRO_5047415900" evidence="13">
    <location>
        <begin position="22"/>
        <end position="637"/>
    </location>
</feature>
<dbReference type="InterPro" id="IPR012910">
    <property type="entry name" value="Plug_dom"/>
</dbReference>
<dbReference type="Gene3D" id="2.170.130.10">
    <property type="entry name" value="TonB-dependent receptor, plug domain"/>
    <property type="match status" value="1"/>
</dbReference>
<keyword evidence="17" id="KW-1185">Reference proteome</keyword>
<dbReference type="Gene3D" id="2.40.170.20">
    <property type="entry name" value="TonB-dependent receptor, beta-barrel domain"/>
    <property type="match status" value="1"/>
</dbReference>
<evidence type="ECO:0000256" key="7">
    <source>
        <dbReference type="ARBA" id="ARBA00023136"/>
    </source>
</evidence>
<evidence type="ECO:0000313" key="16">
    <source>
        <dbReference type="EMBL" id="MDX6805819.1"/>
    </source>
</evidence>
<evidence type="ECO:0000256" key="9">
    <source>
        <dbReference type="ARBA" id="ARBA00023237"/>
    </source>
</evidence>
<dbReference type="PROSITE" id="PS01156">
    <property type="entry name" value="TONB_DEPENDENT_REC_2"/>
    <property type="match status" value="1"/>
</dbReference>
<dbReference type="SUPFAM" id="SSF56935">
    <property type="entry name" value="Porins"/>
    <property type="match status" value="1"/>
</dbReference>
<accession>A0ABU4RLX2</accession>
<evidence type="ECO:0000256" key="4">
    <source>
        <dbReference type="ARBA" id="ARBA00022692"/>
    </source>
</evidence>
<dbReference type="Proteomes" id="UP001274321">
    <property type="component" value="Unassembled WGS sequence"/>
</dbReference>
<dbReference type="InterPro" id="IPR000531">
    <property type="entry name" value="Beta-barrel_TonB"/>
</dbReference>
<reference evidence="16 17" key="1">
    <citation type="submission" date="2023-11" db="EMBL/GenBank/DDBJ databases">
        <authorList>
            <person name="Bao R."/>
        </authorList>
    </citation>
    <scope>NUCLEOTIDE SEQUENCE [LARGE SCALE GENOMIC DNA]</scope>
    <source>
        <strain evidence="16 17">PJ23</strain>
    </source>
</reference>
<dbReference type="InterPro" id="IPR037066">
    <property type="entry name" value="Plug_dom_sf"/>
</dbReference>
<protein>
    <submittedName>
        <fullName evidence="16">TonB-dependent receptor</fullName>
    </submittedName>
</protein>
<keyword evidence="9 10" id="KW-0998">Cell outer membrane</keyword>
<feature type="domain" description="TonB-dependent receptor plug" evidence="15">
    <location>
        <begin position="51"/>
        <end position="157"/>
    </location>
</feature>
<sequence>MFRAFLLSSVALCATLTTAHAQTTPVVNGDTVSADLEEIVVTANRTPTPAKAVGSAVTVITREELEQRQVRLVSDALRSVPGVAVNRGGVLGAKTQVRIRGSEGNQTLVLLDGVELNDPSADSEYDFANLLVQDIERIEVLRGPQSALYGSDAVGGVINIITRRGEGKPRLSAFAEGGTRNTAAGGASISGKEGRFDFLVSAQGLRTDGFSTASEWRGFSEKDGYENGTAFAKFGFQALDNLRFDFVGRGTDFEGESDDDFGNGPFDSDAGVDGKQFFGRAQAKLDLMDGRWEHILGASRSHLETRFLSAGDPTYENVGDKTKLDYQTSFSYRSDALPDLSHKATFAAEHEEDEATTDSSFSSFDRSISQTGLVGQYQLGVWDDLFLTGSVRHDQNDLFGDHTTYRLTGAYTFEATGTKLRASYGTGIKNPTLFELYGSTPTYNGNADLEPEKARGWDVGVDHSFLDNRLLLEATYFNQRIEDLIQGSGQTSNNLEGTSRVDGVELAVSASLMENVTLRAAYTWTNGENPTGEELLRRPEHIASLDVNYSFLQNRANLNLGVVYNGDQRDTIFDAFFNPVGVDLGDYVLINLRGGYKVTENAEIYGRLENLLDEEYEEVYGYGSLGRTAIIGARVNF</sequence>